<dbReference type="EMBL" id="QMIE01000003">
    <property type="protein sequence ID" value="TVM18832.1"/>
    <property type="molecule type" value="Genomic_DNA"/>
</dbReference>
<evidence type="ECO:0000313" key="6">
    <source>
        <dbReference type="Proteomes" id="UP000448292"/>
    </source>
</evidence>
<sequence length="171" mass="18956">MENDDAQKQIERIARTMASAFGLDLWGVQYKPSGKRGVVRVFLDKPGEGEVDVDECAQVSRHMSVALDAEDIVPGRYTLEVSSPGLERLFFSLGQLAGYEGRKIAVVTKTPLFEADFPGRKRFIGVLVEVVDSGIRLDPGDGGDPLEFPWTEIETTRLVHEFDEKAKTAKK</sequence>
<dbReference type="PANTHER" id="PTHR33867:SF1">
    <property type="entry name" value="RIBOSOME MATURATION FACTOR RIMP"/>
    <property type="match status" value="1"/>
</dbReference>
<dbReference type="GO" id="GO:0006412">
    <property type="term" value="P:translation"/>
    <property type="evidence" value="ECO:0007669"/>
    <property type="project" value="TreeGrafter"/>
</dbReference>
<proteinExistence type="inferred from homology"/>
<evidence type="ECO:0000313" key="5">
    <source>
        <dbReference type="EMBL" id="TVM18832.1"/>
    </source>
</evidence>
<gene>
    <name evidence="3" type="primary">rimP</name>
    <name evidence="5" type="ORF">DPQ33_05045</name>
</gene>
<keyword evidence="2 3" id="KW-0690">Ribosome biogenesis</keyword>
<reference evidence="5 6" key="1">
    <citation type="submission" date="2018-06" db="EMBL/GenBank/DDBJ databases">
        <title>Complete genome of Desulfovibrio indonesiensis P37SLT.</title>
        <authorList>
            <person name="Crispim J.S."/>
            <person name="Vidigal P.M.P."/>
            <person name="Silva L.C.F."/>
            <person name="Laguardia C.N."/>
            <person name="Araujo L.C."/>
            <person name="Dias R.S."/>
            <person name="Sousa M.P."/>
            <person name="Paula S.O."/>
            <person name="Silva C."/>
        </authorList>
    </citation>
    <scope>NUCLEOTIDE SEQUENCE [LARGE SCALE GENOMIC DNA]</scope>
    <source>
        <strain evidence="5 6">P37SLT</strain>
    </source>
</reference>
<dbReference type="InterPro" id="IPR028989">
    <property type="entry name" value="RimP_N"/>
</dbReference>
<dbReference type="InterPro" id="IPR036847">
    <property type="entry name" value="RimP_C_sf"/>
</dbReference>
<dbReference type="FunFam" id="3.30.300.70:FF:000001">
    <property type="entry name" value="Ribosome maturation factor RimP"/>
    <property type="match status" value="1"/>
</dbReference>
<dbReference type="InterPro" id="IPR028998">
    <property type="entry name" value="RimP_C"/>
</dbReference>
<comment type="subcellular location">
    <subcellularLocation>
        <location evidence="3">Cytoplasm</location>
    </subcellularLocation>
</comment>
<comment type="similarity">
    <text evidence="3">Belongs to the RimP family.</text>
</comment>
<comment type="function">
    <text evidence="3">Required for maturation of 30S ribosomal subunits.</text>
</comment>
<dbReference type="Gene3D" id="3.30.300.70">
    <property type="entry name" value="RimP-like superfamily, N-terminal"/>
    <property type="match status" value="1"/>
</dbReference>
<dbReference type="AlphaFoldDB" id="A0A7M3MHD3"/>
<accession>A0A7M3MHD3</accession>
<dbReference type="Proteomes" id="UP000448292">
    <property type="component" value="Unassembled WGS sequence"/>
</dbReference>
<feature type="domain" description="Ribosome maturation factor RimP N-terminal" evidence="4">
    <location>
        <begin position="16"/>
        <end position="87"/>
    </location>
</feature>
<dbReference type="InterPro" id="IPR035956">
    <property type="entry name" value="RimP_N_sf"/>
</dbReference>
<dbReference type="OrthoDB" id="9805006at2"/>
<keyword evidence="1 3" id="KW-0963">Cytoplasm</keyword>
<evidence type="ECO:0000259" key="4">
    <source>
        <dbReference type="Pfam" id="PF02576"/>
    </source>
</evidence>
<dbReference type="Pfam" id="PF02576">
    <property type="entry name" value="RimP_N"/>
    <property type="match status" value="1"/>
</dbReference>
<keyword evidence="6" id="KW-1185">Reference proteome</keyword>
<evidence type="ECO:0000256" key="3">
    <source>
        <dbReference type="HAMAP-Rule" id="MF_01077"/>
    </source>
</evidence>
<dbReference type="PANTHER" id="PTHR33867">
    <property type="entry name" value="RIBOSOME MATURATION FACTOR RIMP"/>
    <property type="match status" value="1"/>
</dbReference>
<dbReference type="SUPFAM" id="SSF74942">
    <property type="entry name" value="YhbC-like, C-terminal domain"/>
    <property type="match status" value="1"/>
</dbReference>
<evidence type="ECO:0000256" key="2">
    <source>
        <dbReference type="ARBA" id="ARBA00022517"/>
    </source>
</evidence>
<comment type="caution">
    <text evidence="5">The sequence shown here is derived from an EMBL/GenBank/DDBJ whole genome shotgun (WGS) entry which is preliminary data.</text>
</comment>
<name>A0A7M3MHD3_9BACT</name>
<dbReference type="HAMAP" id="MF_01077">
    <property type="entry name" value="RimP"/>
    <property type="match status" value="1"/>
</dbReference>
<protein>
    <recommendedName>
        <fullName evidence="3">Ribosome maturation factor RimP</fullName>
    </recommendedName>
</protein>
<dbReference type="SUPFAM" id="SSF75420">
    <property type="entry name" value="YhbC-like, N-terminal domain"/>
    <property type="match status" value="1"/>
</dbReference>
<dbReference type="GO" id="GO:0005829">
    <property type="term" value="C:cytosol"/>
    <property type="evidence" value="ECO:0007669"/>
    <property type="project" value="TreeGrafter"/>
</dbReference>
<dbReference type="CDD" id="cd01734">
    <property type="entry name" value="YlxS_C"/>
    <property type="match status" value="1"/>
</dbReference>
<dbReference type="GO" id="GO:0000028">
    <property type="term" value="P:ribosomal small subunit assembly"/>
    <property type="evidence" value="ECO:0007669"/>
    <property type="project" value="TreeGrafter"/>
</dbReference>
<evidence type="ECO:0000256" key="1">
    <source>
        <dbReference type="ARBA" id="ARBA00022490"/>
    </source>
</evidence>
<dbReference type="InterPro" id="IPR003728">
    <property type="entry name" value="Ribosome_maturation_RimP"/>
</dbReference>
<organism evidence="5 6">
    <name type="scientific">Oceanidesulfovibrio indonesiensis</name>
    <dbReference type="NCBI Taxonomy" id="54767"/>
    <lineage>
        <taxon>Bacteria</taxon>
        <taxon>Pseudomonadati</taxon>
        <taxon>Thermodesulfobacteriota</taxon>
        <taxon>Desulfovibrionia</taxon>
        <taxon>Desulfovibrionales</taxon>
        <taxon>Desulfovibrionaceae</taxon>
        <taxon>Oceanidesulfovibrio</taxon>
    </lineage>
</organism>
<dbReference type="RefSeq" id="WP_144302102.1">
    <property type="nucleotide sequence ID" value="NZ_QMIE01000003.1"/>
</dbReference>